<evidence type="ECO:0000313" key="2">
    <source>
        <dbReference type="Proteomes" id="UP000287533"/>
    </source>
</evidence>
<gene>
    <name evidence="1" type="ORF">D2E25_1743</name>
</gene>
<name>A0A430FGB3_9BIFI</name>
<keyword evidence="2" id="KW-1185">Reference proteome</keyword>
<dbReference type="EMBL" id="QXGL01000006">
    <property type="protein sequence ID" value="RSX51768.1"/>
    <property type="molecule type" value="Genomic_DNA"/>
</dbReference>
<accession>A0A430FGB3</accession>
<protein>
    <submittedName>
        <fullName evidence="1">Uncharacterized protein</fullName>
    </submittedName>
</protein>
<dbReference type="Proteomes" id="UP000287533">
    <property type="component" value="Unassembled WGS sequence"/>
</dbReference>
<organism evidence="1 2">
    <name type="scientific">Bifidobacterium goeldii</name>
    <dbReference type="NCBI Taxonomy" id="2306975"/>
    <lineage>
        <taxon>Bacteria</taxon>
        <taxon>Bacillati</taxon>
        <taxon>Actinomycetota</taxon>
        <taxon>Actinomycetes</taxon>
        <taxon>Bifidobacteriales</taxon>
        <taxon>Bifidobacteriaceae</taxon>
        <taxon>Bifidobacterium</taxon>
    </lineage>
</organism>
<sequence length="68" mass="7806">MEKLEVNFCVKPSTMRYLPMRKLKCITLALSFCYKTRSTSVFKSTFRFKGGAVFLGLRSKLVVAKYGK</sequence>
<reference evidence="1 2" key="1">
    <citation type="submission" date="2018-09" db="EMBL/GenBank/DDBJ databases">
        <title>Characterization of the phylogenetic diversity of five novel species belonging to the genus Bifidobacterium.</title>
        <authorList>
            <person name="Lugli G.A."/>
            <person name="Duranti S."/>
            <person name="Milani C."/>
        </authorList>
    </citation>
    <scope>NUCLEOTIDE SEQUENCE [LARGE SCALE GENOMIC DNA]</scope>
    <source>
        <strain evidence="1 2">2034B</strain>
    </source>
</reference>
<evidence type="ECO:0000313" key="1">
    <source>
        <dbReference type="EMBL" id="RSX51768.1"/>
    </source>
</evidence>
<dbReference type="AlphaFoldDB" id="A0A430FGB3"/>
<comment type="caution">
    <text evidence="1">The sequence shown here is derived from an EMBL/GenBank/DDBJ whole genome shotgun (WGS) entry which is preliminary data.</text>
</comment>
<proteinExistence type="predicted"/>